<keyword evidence="5" id="KW-1003">Cell membrane</keyword>
<keyword evidence="2 5" id="KW-0812">Transmembrane</keyword>
<evidence type="ECO:0000256" key="4">
    <source>
        <dbReference type="ARBA" id="ARBA00023136"/>
    </source>
</evidence>
<evidence type="ECO:0000256" key="2">
    <source>
        <dbReference type="ARBA" id="ARBA00022692"/>
    </source>
</evidence>
<reference evidence="6 7" key="1">
    <citation type="submission" date="2016-10" db="EMBL/GenBank/DDBJ databases">
        <authorList>
            <person name="de Groot N.N."/>
        </authorList>
    </citation>
    <scope>NUCLEOTIDE SEQUENCE [LARGE SCALE GENOMIC DNA]</scope>
    <source>
        <strain evidence="6 7">GAS232</strain>
    </source>
</reference>
<dbReference type="InterPro" id="IPR002781">
    <property type="entry name" value="TM_pro_TauE-like"/>
</dbReference>
<accession>A0A1G7LDG7</accession>
<gene>
    <name evidence="6" type="ORF">SAMN05444167_2500</name>
</gene>
<dbReference type="Pfam" id="PF01925">
    <property type="entry name" value="TauE"/>
    <property type="match status" value="1"/>
</dbReference>
<dbReference type="Proteomes" id="UP000182427">
    <property type="component" value="Chromosome I"/>
</dbReference>
<dbReference type="PANTHER" id="PTHR43701">
    <property type="entry name" value="MEMBRANE TRANSPORTER PROTEIN MJ0441-RELATED"/>
    <property type="match status" value="1"/>
</dbReference>
<evidence type="ECO:0000313" key="7">
    <source>
        <dbReference type="Proteomes" id="UP000182427"/>
    </source>
</evidence>
<comment type="similarity">
    <text evidence="5">Belongs to the 4-toluene sulfonate uptake permease (TSUP) (TC 2.A.102) family.</text>
</comment>
<dbReference type="InterPro" id="IPR051598">
    <property type="entry name" value="TSUP/Inactive_protease-like"/>
</dbReference>
<comment type="subcellular location">
    <subcellularLocation>
        <location evidence="5">Cell membrane</location>
        <topology evidence="5">Multi-pass membrane protein</topology>
    </subcellularLocation>
    <subcellularLocation>
        <location evidence="1">Membrane</location>
        <topology evidence="1">Multi-pass membrane protein</topology>
    </subcellularLocation>
</comment>
<dbReference type="AlphaFoldDB" id="A0A1G7LDG7"/>
<dbReference type="GO" id="GO:0005886">
    <property type="term" value="C:plasma membrane"/>
    <property type="evidence" value="ECO:0007669"/>
    <property type="project" value="UniProtKB-SubCell"/>
</dbReference>
<name>A0A1G7LDG7_9BACT</name>
<dbReference type="EMBL" id="LT629690">
    <property type="protein sequence ID" value="SDF47354.1"/>
    <property type="molecule type" value="Genomic_DNA"/>
</dbReference>
<feature type="transmembrane region" description="Helical" evidence="5">
    <location>
        <begin position="73"/>
        <end position="89"/>
    </location>
</feature>
<feature type="transmembrane region" description="Helical" evidence="5">
    <location>
        <begin position="6"/>
        <end position="38"/>
    </location>
</feature>
<keyword evidence="3 5" id="KW-1133">Transmembrane helix</keyword>
<feature type="transmembrane region" description="Helical" evidence="5">
    <location>
        <begin position="50"/>
        <end position="67"/>
    </location>
</feature>
<dbReference type="PANTHER" id="PTHR43701:SF2">
    <property type="entry name" value="MEMBRANE TRANSPORTER PROTEIN YJNA-RELATED"/>
    <property type="match status" value="1"/>
</dbReference>
<evidence type="ECO:0000256" key="5">
    <source>
        <dbReference type="RuleBase" id="RU363041"/>
    </source>
</evidence>
<evidence type="ECO:0000256" key="1">
    <source>
        <dbReference type="ARBA" id="ARBA00004141"/>
    </source>
</evidence>
<dbReference type="RefSeq" id="WP_083345427.1">
    <property type="nucleotide sequence ID" value="NZ_LT629690.1"/>
</dbReference>
<evidence type="ECO:0000313" key="6">
    <source>
        <dbReference type="EMBL" id="SDF47354.1"/>
    </source>
</evidence>
<dbReference type="OrthoDB" id="123167at2"/>
<sequence length="121" mass="12702">MSTAHWSLIVLGGAGMGILVGTLGTSGAITIPVLVYLFGLTQVRAQGTSLFIAALPIWIAPLLPYARAGNVDWRFGLLIAAGIGIGGYFGGQIAQTMSTFALRRCFAVALAAVAIRMFFQR</sequence>
<evidence type="ECO:0000256" key="3">
    <source>
        <dbReference type="ARBA" id="ARBA00022989"/>
    </source>
</evidence>
<feature type="transmembrane region" description="Helical" evidence="5">
    <location>
        <begin position="101"/>
        <end position="119"/>
    </location>
</feature>
<proteinExistence type="inferred from homology"/>
<keyword evidence="7" id="KW-1185">Reference proteome</keyword>
<keyword evidence="4 5" id="KW-0472">Membrane</keyword>
<organism evidence="6 7">
    <name type="scientific">Terriglobus roseus</name>
    <dbReference type="NCBI Taxonomy" id="392734"/>
    <lineage>
        <taxon>Bacteria</taxon>
        <taxon>Pseudomonadati</taxon>
        <taxon>Acidobacteriota</taxon>
        <taxon>Terriglobia</taxon>
        <taxon>Terriglobales</taxon>
        <taxon>Acidobacteriaceae</taxon>
        <taxon>Terriglobus</taxon>
    </lineage>
</organism>
<protein>
    <recommendedName>
        <fullName evidence="5">Probable membrane transporter protein</fullName>
    </recommendedName>
</protein>